<sequence length="663" mass="77549">MLKRKVSLDDFYAWYQENKIRLREDAFKYSIHNEKLREEFLKEWPLDRILTMSIDEYVIGKGQQNKSLCYALEKGKYKNLFLGISGGSASKFGIYWNEDTQSYKNQANKIIPVSELEQRFNKLKRDLYQIIQIGSKLDFDNPIFDMKKSTNEFIGRSAVVTKLLCIYSENHSFLGVNMNSQNEFWNRLIPQSNQGGPYRQNHEICKLFSKTYPELESSILGSVLFEYSKDCIDSDNKQGEKEMSEQNNIHHPLSNILLKSKNLILRGAPGTGKTYLAKEIAKELTDGNEDQIGFVQFHPSYDYTDFVEGLRPVSNNSQISFELQDGIFKKFCKKAEKNWVYSQKDKFELEKEKKSTAKISKYFSSMEFPSDKLYTTRNSSFFITEIDEDYIYISIPENEVSKKVKLKIQDIEAMLTSESQFKQVKDITRFFNKNNATQEYSYYLTLYKMIKNESIQEEVIEIDNELKNFVFIIDEINRGEISKIFGELFFSIDPGYRGERGSISTQYANLHETDDKFYIPENVYIIGTMNDIDRSVDTFDFAMRRRFRFIEVTAESQVAMLDKELDIHAEEAKLRLRNLNAAIENVQELNSHYHIGPSYFLKLKDVDFDYELLWSDYLKPLLEDYLRGSYEEAETLDTLKKAFNLTNNGETDRQDTGDNDADN</sequence>
<dbReference type="REBASE" id="418417">
    <property type="entry name" value="Sor10232McrBCP"/>
</dbReference>
<dbReference type="Pfam" id="PF07728">
    <property type="entry name" value="AAA_5"/>
    <property type="match status" value="2"/>
</dbReference>
<dbReference type="InterPro" id="IPR027417">
    <property type="entry name" value="P-loop_NTPase"/>
</dbReference>
<gene>
    <name evidence="2" type="primary">mcrB</name>
    <name evidence="2" type="ORF">NCTC10232_01127</name>
</gene>
<dbReference type="SMART" id="SM00382">
    <property type="entry name" value="AAA"/>
    <property type="match status" value="1"/>
</dbReference>
<protein>
    <submittedName>
        <fullName evidence="2">Endonuclease</fullName>
        <ecNumber evidence="2">3.1.21.-</ecNumber>
    </submittedName>
</protein>
<feature type="domain" description="AAA+ ATPase" evidence="1">
    <location>
        <begin position="259"/>
        <end position="556"/>
    </location>
</feature>
<keyword evidence="2" id="KW-0540">Nuclease</keyword>
<dbReference type="GO" id="GO:0016887">
    <property type="term" value="F:ATP hydrolysis activity"/>
    <property type="evidence" value="ECO:0007669"/>
    <property type="project" value="InterPro"/>
</dbReference>
<reference evidence="2 3" key="1">
    <citation type="submission" date="2019-05" db="EMBL/GenBank/DDBJ databases">
        <authorList>
            <consortium name="Pathogen Informatics"/>
        </authorList>
    </citation>
    <scope>NUCLEOTIDE SEQUENCE [LARGE SCALE GENOMIC DNA]</scope>
    <source>
        <strain evidence="2 3">NCTC10232</strain>
    </source>
</reference>
<dbReference type="PANTHER" id="PTHR37291:SF1">
    <property type="entry name" value="TYPE IV METHYL-DIRECTED RESTRICTION ENZYME ECOKMCRB SUBUNIT"/>
    <property type="match status" value="1"/>
</dbReference>
<dbReference type="Gene3D" id="3.40.50.300">
    <property type="entry name" value="P-loop containing nucleotide triphosphate hydrolases"/>
    <property type="match status" value="2"/>
</dbReference>
<evidence type="ECO:0000259" key="1">
    <source>
        <dbReference type="SMART" id="SM00382"/>
    </source>
</evidence>
<dbReference type="SUPFAM" id="SSF52540">
    <property type="entry name" value="P-loop containing nucleoside triphosphate hydrolases"/>
    <property type="match status" value="1"/>
</dbReference>
<evidence type="ECO:0000313" key="2">
    <source>
        <dbReference type="EMBL" id="VTT09410.1"/>
    </source>
</evidence>
<proteinExistence type="predicted"/>
<dbReference type="AlphaFoldDB" id="A0A4V0EMP5"/>
<evidence type="ECO:0000313" key="3">
    <source>
        <dbReference type="Proteomes" id="UP000388056"/>
    </source>
</evidence>
<dbReference type="InterPro" id="IPR003593">
    <property type="entry name" value="AAA+_ATPase"/>
</dbReference>
<organism evidence="2 3">
    <name type="scientific">Streptococcus oralis</name>
    <dbReference type="NCBI Taxonomy" id="1303"/>
    <lineage>
        <taxon>Bacteria</taxon>
        <taxon>Bacillati</taxon>
        <taxon>Bacillota</taxon>
        <taxon>Bacilli</taxon>
        <taxon>Lactobacillales</taxon>
        <taxon>Streptococcaceae</taxon>
        <taxon>Streptococcus</taxon>
    </lineage>
</organism>
<keyword evidence="2" id="KW-0255">Endonuclease</keyword>
<dbReference type="InterPro" id="IPR052934">
    <property type="entry name" value="Methyl-DNA_Rec/Restrict_Enz"/>
</dbReference>
<dbReference type="PANTHER" id="PTHR37291">
    <property type="entry name" value="5-METHYLCYTOSINE-SPECIFIC RESTRICTION ENZYME B"/>
    <property type="match status" value="1"/>
</dbReference>
<name>A0A4V0EMP5_STROR</name>
<dbReference type="RefSeq" id="WP_143989665.1">
    <property type="nucleotide sequence ID" value="NZ_CABEIU010000002.1"/>
</dbReference>
<dbReference type="GO" id="GO:0004519">
    <property type="term" value="F:endonuclease activity"/>
    <property type="evidence" value="ECO:0007669"/>
    <property type="project" value="UniProtKB-KW"/>
</dbReference>
<accession>A0A4V0EMP5</accession>
<dbReference type="InterPro" id="IPR011704">
    <property type="entry name" value="ATPase_dyneun-rel_AAA"/>
</dbReference>
<dbReference type="Proteomes" id="UP000388056">
    <property type="component" value="Unassembled WGS sequence"/>
</dbReference>
<keyword evidence="2" id="KW-0378">Hydrolase</keyword>
<dbReference type="GO" id="GO:0005524">
    <property type="term" value="F:ATP binding"/>
    <property type="evidence" value="ECO:0007669"/>
    <property type="project" value="InterPro"/>
</dbReference>
<dbReference type="EC" id="3.1.21.-" evidence="2"/>
<dbReference type="EMBL" id="CABEIU010000002">
    <property type="protein sequence ID" value="VTT09410.1"/>
    <property type="molecule type" value="Genomic_DNA"/>
</dbReference>